<keyword evidence="3" id="KW-1185">Reference proteome</keyword>
<name>A0AAI9YCX0_9PEZI</name>
<feature type="compositionally biased region" description="Polar residues" evidence="1">
    <location>
        <begin position="1"/>
        <end position="14"/>
    </location>
</feature>
<feature type="region of interest" description="Disordered" evidence="1">
    <location>
        <begin position="1"/>
        <end position="47"/>
    </location>
</feature>
<dbReference type="EMBL" id="MPDP01000007">
    <property type="protein sequence ID" value="KAK1497683.1"/>
    <property type="molecule type" value="Genomic_DNA"/>
</dbReference>
<gene>
    <name evidence="2" type="ORF">CCUS01_13076</name>
</gene>
<accession>A0AAI9YCX0</accession>
<evidence type="ECO:0000256" key="1">
    <source>
        <dbReference type="SAM" id="MobiDB-lite"/>
    </source>
</evidence>
<sequence length="218" mass="23909">MAASSEGLQLTWNGVSHPRLSPTETETRTKTKIQKTNSQHEPPRNDTDWLKTVREESQSELVPAPLLQPILDSCFPQIVASHKLPGVLCTGAEKISSIRFITPSISSPNFAHLLLRTKVPSFPAVTRQSSLSIPPKPGQVGQRLFPRPHVAVVAHVHGPLLPGHVPVSSFEKQDPSTRDVALGQEYLHLPPNSPDGMCTVVSCFFQRVSRLPCITRAQ</sequence>
<comment type="caution">
    <text evidence="2">The sequence shown here is derived from an EMBL/GenBank/DDBJ whole genome shotgun (WGS) entry which is preliminary data.</text>
</comment>
<protein>
    <submittedName>
        <fullName evidence="2">Uncharacterized protein</fullName>
    </submittedName>
</protein>
<proteinExistence type="predicted"/>
<dbReference type="Proteomes" id="UP001239213">
    <property type="component" value="Unassembled WGS sequence"/>
</dbReference>
<evidence type="ECO:0000313" key="3">
    <source>
        <dbReference type="Proteomes" id="UP001239213"/>
    </source>
</evidence>
<evidence type="ECO:0000313" key="2">
    <source>
        <dbReference type="EMBL" id="KAK1497683.1"/>
    </source>
</evidence>
<organism evidence="2 3">
    <name type="scientific">Colletotrichum cuscutae</name>
    <dbReference type="NCBI Taxonomy" id="1209917"/>
    <lineage>
        <taxon>Eukaryota</taxon>
        <taxon>Fungi</taxon>
        <taxon>Dikarya</taxon>
        <taxon>Ascomycota</taxon>
        <taxon>Pezizomycotina</taxon>
        <taxon>Sordariomycetes</taxon>
        <taxon>Hypocreomycetidae</taxon>
        <taxon>Glomerellales</taxon>
        <taxon>Glomerellaceae</taxon>
        <taxon>Colletotrichum</taxon>
        <taxon>Colletotrichum acutatum species complex</taxon>
    </lineage>
</organism>
<dbReference type="AlphaFoldDB" id="A0AAI9YCX0"/>
<reference evidence="2" key="1">
    <citation type="submission" date="2016-11" db="EMBL/GenBank/DDBJ databases">
        <title>The genome sequence of Colletotrichum cuscutae.</title>
        <authorList>
            <person name="Baroncelli R."/>
        </authorList>
    </citation>
    <scope>NUCLEOTIDE SEQUENCE</scope>
    <source>
        <strain evidence="2">IMI 304802</strain>
    </source>
</reference>